<evidence type="ECO:0000313" key="6">
    <source>
        <dbReference type="EMBL" id="KIK13821.1"/>
    </source>
</evidence>
<keyword evidence="2" id="KW-0732">Signal</keyword>
<feature type="region of interest" description="Disordered" evidence="4">
    <location>
        <begin position="1"/>
        <end position="29"/>
    </location>
</feature>
<dbReference type="Pfam" id="PF23598">
    <property type="entry name" value="LRR_14"/>
    <property type="match status" value="1"/>
</dbReference>
<dbReference type="PANTHER" id="PTHR24366:SF161">
    <property type="entry name" value="TIR DOMAIN-CONTAINING PROTEIN"/>
    <property type="match status" value="1"/>
</dbReference>
<gene>
    <name evidence="6" type="ORF">PISMIDRAFT_17726</name>
</gene>
<sequence length="1010" mass="109528">MTISELDRVAGHTSPFPSSSKNAVPSPLPSVSLTDEHVLEAIQQSPDHGATLDFTHKSLTDVGEDGVQYLACAGRNQSLPEESSICRVTLGHNRLTTLPTAFALLSRLRYLNLKNNNFSSIPDVLTVMPSLEILDISRNKIKRLPTQPGSLVDLHVLCISRNRITRLPGYLTEFTKLDVLKVDHNPIEWPPKAIIETGGSSSDPQVAKEWILSLQKWMREDCHPQPSNRAPSTDSLRSERAVLNRSIDDSILSWSRLGEIDAVSASSSHARSVSVDSQSPLSPESSKNIANARFERPPPLQLASLAPYEGPLRPSSPESYLPTPDESVSSTDDDHTAVLEGSQQNGEGPSTRSYRDHRHAIVGKKSPPDERSSLVECRTEDQAPTAMSESTRHATSSKVKDTARADTSIPSPLSHRQDSSSSDASTGFRKVGGTTPPSAGSPTFVNRPRPIPDSEHHAYFKRLSALPSNAISSNLPASLLSLVECARSLFFAVSQVYQALSHYITHTLDAQLSSVLRKVTDPAYTYMMQLNAALERFDAMGKKTLPPASLCTSLVENCRDTAAVFGKAMAMLTLQLKILASKDDDRYMRSLILTFYGAVVEISHAWQAMAPYAEAVKPHLIDRRKVPAMKGHLGAATGLPTPDVPPTSAPPLCMPFSLPIARSRPAQSKTLGRTRTTRRHAGSFSSKDVEIGKSLASYDMPPPPVALSSSAPPVPLRNGQRRLAMPLSASTSSIPPLPTMVSSTFASSSPSLGLLGRNGDTHHSRQGSQASLVSSSSTCLTHVPPKRPTLDIPQSRTLVDEDALDAMERAVDAAPAVWEMMKELVTSVSESPATSHDLDDALERAKTVTERLRTNLHATRCGDPASDRKALREDAHVFVKIVVKLSSVIKAHGCSHAMFPDLRDKMVLLTNSTQEFLMLLHVSSFSPSSTPHPYSPMTSLLQANLPSHLDDNKLGVSLSRSRSAQQPKALKLSTLSTRELPRSALPNQTFNIALPSRHVAGIKDVTTDEG</sequence>
<accession>A0A0C9YAC1</accession>
<dbReference type="InterPro" id="IPR019487">
    <property type="entry name" value="RAM_signalling_pathway_SOG2"/>
</dbReference>
<dbReference type="Proteomes" id="UP000054018">
    <property type="component" value="Unassembled WGS sequence"/>
</dbReference>
<feature type="compositionally biased region" description="Low complexity" evidence="4">
    <location>
        <begin position="411"/>
        <end position="425"/>
    </location>
</feature>
<evidence type="ECO:0000256" key="2">
    <source>
        <dbReference type="ARBA" id="ARBA00022729"/>
    </source>
</evidence>
<reference evidence="6 7" key="1">
    <citation type="submission" date="2014-04" db="EMBL/GenBank/DDBJ databases">
        <authorList>
            <consortium name="DOE Joint Genome Institute"/>
            <person name="Kuo A."/>
            <person name="Kohler A."/>
            <person name="Costa M.D."/>
            <person name="Nagy L.G."/>
            <person name="Floudas D."/>
            <person name="Copeland A."/>
            <person name="Barry K.W."/>
            <person name="Cichocki N."/>
            <person name="Veneault-Fourrey C."/>
            <person name="LaButti K."/>
            <person name="Lindquist E.A."/>
            <person name="Lipzen A."/>
            <person name="Lundell T."/>
            <person name="Morin E."/>
            <person name="Murat C."/>
            <person name="Sun H."/>
            <person name="Tunlid A."/>
            <person name="Henrissat B."/>
            <person name="Grigoriev I.V."/>
            <person name="Hibbett D.S."/>
            <person name="Martin F."/>
            <person name="Nordberg H.P."/>
            <person name="Cantor M.N."/>
            <person name="Hua S.X."/>
        </authorList>
    </citation>
    <scope>NUCLEOTIDE SEQUENCE [LARGE SCALE GENOMIC DNA]</scope>
    <source>
        <strain evidence="6 7">441</strain>
    </source>
</reference>
<name>A0A0C9YAC1_9AGAM</name>
<keyword evidence="1" id="KW-0433">Leucine-rich repeat</keyword>
<feature type="compositionally biased region" description="Polar residues" evidence="4">
    <location>
        <begin position="341"/>
        <end position="352"/>
    </location>
</feature>
<dbReference type="EMBL" id="KN833972">
    <property type="protein sequence ID" value="KIK13821.1"/>
    <property type="molecule type" value="Genomic_DNA"/>
</dbReference>
<dbReference type="STRING" id="765257.A0A0C9YAC1"/>
<feature type="compositionally biased region" description="Polar residues" evidence="4">
    <location>
        <begin position="15"/>
        <end position="29"/>
    </location>
</feature>
<evidence type="ECO:0000256" key="1">
    <source>
        <dbReference type="ARBA" id="ARBA00022614"/>
    </source>
</evidence>
<feature type="compositionally biased region" description="Basic and acidic residues" evidence="4">
    <location>
        <begin position="366"/>
        <end position="381"/>
    </location>
</feature>
<dbReference type="PANTHER" id="PTHR24366">
    <property type="entry name" value="IG(IMMUNOGLOBULIN) AND LRR(LEUCINE RICH REPEAT) DOMAINS"/>
    <property type="match status" value="1"/>
</dbReference>
<feature type="compositionally biased region" description="Low complexity" evidence="4">
    <location>
        <begin position="766"/>
        <end position="777"/>
    </location>
</feature>
<dbReference type="InterPro" id="IPR003591">
    <property type="entry name" value="Leu-rich_rpt_typical-subtyp"/>
</dbReference>
<dbReference type="SUPFAM" id="SSF52058">
    <property type="entry name" value="L domain-like"/>
    <property type="match status" value="1"/>
</dbReference>
<evidence type="ECO:0000259" key="5">
    <source>
        <dbReference type="Pfam" id="PF23598"/>
    </source>
</evidence>
<reference evidence="7" key="2">
    <citation type="submission" date="2015-01" db="EMBL/GenBank/DDBJ databases">
        <title>Evolutionary Origins and Diversification of the Mycorrhizal Mutualists.</title>
        <authorList>
            <consortium name="DOE Joint Genome Institute"/>
            <consortium name="Mycorrhizal Genomics Consortium"/>
            <person name="Kohler A."/>
            <person name="Kuo A."/>
            <person name="Nagy L.G."/>
            <person name="Floudas D."/>
            <person name="Copeland A."/>
            <person name="Barry K.W."/>
            <person name="Cichocki N."/>
            <person name="Veneault-Fourrey C."/>
            <person name="LaButti K."/>
            <person name="Lindquist E.A."/>
            <person name="Lipzen A."/>
            <person name="Lundell T."/>
            <person name="Morin E."/>
            <person name="Murat C."/>
            <person name="Riley R."/>
            <person name="Ohm R."/>
            <person name="Sun H."/>
            <person name="Tunlid A."/>
            <person name="Henrissat B."/>
            <person name="Grigoriev I.V."/>
            <person name="Hibbett D.S."/>
            <person name="Martin F."/>
        </authorList>
    </citation>
    <scope>NUCLEOTIDE SEQUENCE [LARGE SCALE GENOMIC DNA]</scope>
    <source>
        <strain evidence="7">441</strain>
    </source>
</reference>
<feature type="compositionally biased region" description="Polar residues" evidence="4">
    <location>
        <begin position="435"/>
        <end position="444"/>
    </location>
</feature>
<dbReference type="Gene3D" id="3.80.10.10">
    <property type="entry name" value="Ribonuclease Inhibitor"/>
    <property type="match status" value="1"/>
</dbReference>
<proteinExistence type="predicted"/>
<dbReference type="AlphaFoldDB" id="A0A0C9YAC1"/>
<feature type="compositionally biased region" description="Polar residues" evidence="4">
    <location>
        <begin position="280"/>
        <end position="289"/>
    </location>
</feature>
<dbReference type="PROSITE" id="PS51450">
    <property type="entry name" value="LRR"/>
    <property type="match status" value="2"/>
</dbReference>
<feature type="compositionally biased region" description="Polar residues" evidence="4">
    <location>
        <begin position="385"/>
        <end position="397"/>
    </location>
</feature>
<dbReference type="InterPro" id="IPR055414">
    <property type="entry name" value="LRR_R13L4/SHOC2-like"/>
</dbReference>
<keyword evidence="3" id="KW-0677">Repeat</keyword>
<feature type="domain" description="Disease resistance R13L4/SHOC-2-like LRR" evidence="5">
    <location>
        <begin position="105"/>
        <end position="183"/>
    </location>
</feature>
<evidence type="ECO:0000313" key="7">
    <source>
        <dbReference type="Proteomes" id="UP000054018"/>
    </source>
</evidence>
<dbReference type="Pfam" id="PF10428">
    <property type="entry name" value="SOG2"/>
    <property type="match status" value="1"/>
</dbReference>
<dbReference type="InterPro" id="IPR032675">
    <property type="entry name" value="LRR_dom_sf"/>
</dbReference>
<keyword evidence="7" id="KW-1185">Reference proteome</keyword>
<feature type="region of interest" description="Disordered" evidence="4">
    <location>
        <begin position="265"/>
        <end position="452"/>
    </location>
</feature>
<evidence type="ECO:0000256" key="3">
    <source>
        <dbReference type="ARBA" id="ARBA00022737"/>
    </source>
</evidence>
<protein>
    <recommendedName>
        <fullName evidence="5">Disease resistance R13L4/SHOC-2-like LRR domain-containing protein</fullName>
    </recommendedName>
</protein>
<dbReference type="InterPro" id="IPR001611">
    <property type="entry name" value="Leu-rich_rpt"/>
</dbReference>
<dbReference type="HOGENOM" id="CLU_006272_0_0_1"/>
<evidence type="ECO:0000256" key="4">
    <source>
        <dbReference type="SAM" id="MobiDB-lite"/>
    </source>
</evidence>
<feature type="compositionally biased region" description="Low complexity" evidence="4">
    <location>
        <begin position="265"/>
        <end position="279"/>
    </location>
</feature>
<dbReference type="SMART" id="SM00364">
    <property type="entry name" value="LRR_BAC"/>
    <property type="match status" value="3"/>
</dbReference>
<feature type="region of interest" description="Disordered" evidence="4">
    <location>
        <begin position="752"/>
        <end position="793"/>
    </location>
</feature>
<dbReference type="OrthoDB" id="1394818at2759"/>
<organism evidence="6 7">
    <name type="scientific">Pisolithus microcarpus 441</name>
    <dbReference type="NCBI Taxonomy" id="765257"/>
    <lineage>
        <taxon>Eukaryota</taxon>
        <taxon>Fungi</taxon>
        <taxon>Dikarya</taxon>
        <taxon>Basidiomycota</taxon>
        <taxon>Agaricomycotina</taxon>
        <taxon>Agaricomycetes</taxon>
        <taxon>Agaricomycetidae</taxon>
        <taxon>Boletales</taxon>
        <taxon>Sclerodermatineae</taxon>
        <taxon>Pisolithaceae</taxon>
        <taxon>Pisolithus</taxon>
    </lineage>
</organism>
<feature type="compositionally biased region" description="Basic and acidic residues" evidence="4">
    <location>
        <begin position="1"/>
        <end position="10"/>
    </location>
</feature>
<dbReference type="SMART" id="SM00369">
    <property type="entry name" value="LRR_TYP"/>
    <property type="match status" value="4"/>
</dbReference>